<protein>
    <submittedName>
        <fullName evidence="1">Kelch-like protein 29</fullName>
    </submittedName>
</protein>
<gene>
    <name evidence="1" type="ORF">DR999_PMT07690</name>
</gene>
<keyword evidence="2" id="KW-1185">Reference proteome</keyword>
<accession>A0A4D9EM97</accession>
<evidence type="ECO:0000313" key="1">
    <source>
        <dbReference type="EMBL" id="TFK09243.1"/>
    </source>
</evidence>
<reference evidence="1 2" key="2">
    <citation type="submission" date="2019-04" db="EMBL/GenBank/DDBJ databases">
        <title>The genome sequence of big-headed turtle.</title>
        <authorList>
            <person name="Gong S."/>
        </authorList>
    </citation>
    <scope>NUCLEOTIDE SEQUENCE [LARGE SCALE GENOMIC DNA]</scope>
    <source>
        <strain evidence="1">DO16091913</strain>
        <tissue evidence="1">Muscle</tissue>
    </source>
</reference>
<sequence length="107" mass="11675">MLHGQQQGKLLFSSNPPPPCKMPLPYPGATPCPLQKGVASPWLMQSLASLPRLPTRGVSLPVGFCETLRMELSPSRLITCRACLTPTHWKIRPTFVFAAPGPTELLI</sequence>
<name>A0A4D9EM97_9SAUR</name>
<dbReference type="EMBL" id="QXTE01000055">
    <property type="protein sequence ID" value="TFK09243.1"/>
    <property type="molecule type" value="Genomic_DNA"/>
</dbReference>
<dbReference type="AlphaFoldDB" id="A0A4D9EM97"/>
<organism evidence="1 2">
    <name type="scientific">Platysternon megacephalum</name>
    <name type="common">big-headed turtle</name>
    <dbReference type="NCBI Taxonomy" id="55544"/>
    <lineage>
        <taxon>Eukaryota</taxon>
        <taxon>Metazoa</taxon>
        <taxon>Chordata</taxon>
        <taxon>Craniata</taxon>
        <taxon>Vertebrata</taxon>
        <taxon>Euteleostomi</taxon>
        <taxon>Archelosauria</taxon>
        <taxon>Testudinata</taxon>
        <taxon>Testudines</taxon>
        <taxon>Cryptodira</taxon>
        <taxon>Durocryptodira</taxon>
        <taxon>Testudinoidea</taxon>
        <taxon>Platysternidae</taxon>
        <taxon>Platysternon</taxon>
    </lineage>
</organism>
<proteinExistence type="predicted"/>
<evidence type="ECO:0000313" key="2">
    <source>
        <dbReference type="Proteomes" id="UP000297703"/>
    </source>
</evidence>
<reference evidence="1 2" key="1">
    <citation type="submission" date="2019-04" db="EMBL/GenBank/DDBJ databases">
        <title>Draft genome of the big-headed turtle Platysternon megacephalum.</title>
        <authorList>
            <person name="Gong S."/>
        </authorList>
    </citation>
    <scope>NUCLEOTIDE SEQUENCE [LARGE SCALE GENOMIC DNA]</scope>
    <source>
        <strain evidence="1">DO16091913</strain>
        <tissue evidence="1">Muscle</tissue>
    </source>
</reference>
<comment type="caution">
    <text evidence="1">The sequence shown here is derived from an EMBL/GenBank/DDBJ whole genome shotgun (WGS) entry which is preliminary data.</text>
</comment>
<dbReference type="Proteomes" id="UP000297703">
    <property type="component" value="Unassembled WGS sequence"/>
</dbReference>